<feature type="compositionally biased region" description="Basic and acidic residues" evidence="10">
    <location>
        <begin position="105"/>
        <end position="132"/>
    </location>
</feature>
<evidence type="ECO:0000256" key="7">
    <source>
        <dbReference type="ARBA" id="ARBA00022989"/>
    </source>
</evidence>
<dbReference type="PANTHER" id="PTHR33909:SF1">
    <property type="entry name" value="SEC TRANSLOCON ACCESSORY COMPLEX SUBUNIT YAJC"/>
    <property type="match status" value="1"/>
</dbReference>
<keyword evidence="5 11" id="KW-0812">Transmembrane</keyword>
<keyword evidence="9 11" id="KW-0472">Membrane</keyword>
<evidence type="ECO:0000313" key="12">
    <source>
        <dbReference type="EMBL" id="MDI2027503.1"/>
    </source>
</evidence>
<dbReference type="Pfam" id="PF02699">
    <property type="entry name" value="YajC"/>
    <property type="match status" value="1"/>
</dbReference>
<dbReference type="InterPro" id="IPR003849">
    <property type="entry name" value="Preprotein_translocase_YajC"/>
</dbReference>
<dbReference type="NCBIfam" id="TIGR00739">
    <property type="entry name" value="yajC"/>
    <property type="match status" value="1"/>
</dbReference>
<protein>
    <submittedName>
        <fullName evidence="12">Preprotein translocase subunit YajC</fullName>
    </submittedName>
</protein>
<accession>A0ABT6PIN1</accession>
<evidence type="ECO:0000256" key="8">
    <source>
        <dbReference type="ARBA" id="ARBA00023010"/>
    </source>
</evidence>
<evidence type="ECO:0000256" key="10">
    <source>
        <dbReference type="SAM" id="MobiDB-lite"/>
    </source>
</evidence>
<proteinExistence type="inferred from homology"/>
<comment type="similarity">
    <text evidence="2">Belongs to the YajC family.</text>
</comment>
<dbReference type="RefSeq" id="WP_281453861.1">
    <property type="nucleotide sequence ID" value="NZ_JASAOF010000001.1"/>
</dbReference>
<gene>
    <name evidence="12" type="primary">yajC</name>
    <name evidence="12" type="ORF">QFW96_02720</name>
</gene>
<feature type="compositionally biased region" description="Low complexity" evidence="10">
    <location>
        <begin position="88"/>
        <end position="102"/>
    </location>
</feature>
<keyword evidence="6" id="KW-0653">Protein transport</keyword>
<dbReference type="PANTHER" id="PTHR33909">
    <property type="entry name" value="SEC TRANSLOCON ACCESSORY COMPLEX SUBUNIT YAJC"/>
    <property type="match status" value="1"/>
</dbReference>
<evidence type="ECO:0000313" key="13">
    <source>
        <dbReference type="Proteomes" id="UP001237595"/>
    </source>
</evidence>
<evidence type="ECO:0000256" key="5">
    <source>
        <dbReference type="ARBA" id="ARBA00022692"/>
    </source>
</evidence>
<reference evidence="12 13" key="1">
    <citation type="submission" date="2023-04" db="EMBL/GenBank/DDBJ databases">
        <title>Draft genome sequence of Saccharopolyspora sp. TS4A08 isolated from sweet potato rhizospheric soil.</title>
        <authorList>
            <person name="Suksaard P."/>
            <person name="Duangmal K."/>
        </authorList>
    </citation>
    <scope>NUCLEOTIDE SEQUENCE [LARGE SCALE GENOMIC DNA]</scope>
    <source>
        <strain evidence="12 13">TS4A08</strain>
    </source>
</reference>
<evidence type="ECO:0000256" key="1">
    <source>
        <dbReference type="ARBA" id="ARBA00004162"/>
    </source>
</evidence>
<keyword evidence="3" id="KW-0813">Transport</keyword>
<evidence type="ECO:0000256" key="3">
    <source>
        <dbReference type="ARBA" id="ARBA00022448"/>
    </source>
</evidence>
<feature type="region of interest" description="Disordered" evidence="10">
    <location>
        <begin position="83"/>
        <end position="132"/>
    </location>
</feature>
<organism evidence="12 13">
    <name type="scientific">Saccharopolyspora ipomoeae</name>
    <dbReference type="NCBI Taxonomy" id="3042027"/>
    <lineage>
        <taxon>Bacteria</taxon>
        <taxon>Bacillati</taxon>
        <taxon>Actinomycetota</taxon>
        <taxon>Actinomycetes</taxon>
        <taxon>Pseudonocardiales</taxon>
        <taxon>Pseudonocardiaceae</taxon>
        <taxon>Saccharopolyspora</taxon>
    </lineage>
</organism>
<dbReference type="SMART" id="SM01323">
    <property type="entry name" value="YajC"/>
    <property type="match status" value="1"/>
</dbReference>
<keyword evidence="4" id="KW-1003">Cell membrane</keyword>
<evidence type="ECO:0000256" key="6">
    <source>
        <dbReference type="ARBA" id="ARBA00022927"/>
    </source>
</evidence>
<evidence type="ECO:0000256" key="2">
    <source>
        <dbReference type="ARBA" id="ARBA00006742"/>
    </source>
</evidence>
<keyword evidence="8" id="KW-0811">Translocation</keyword>
<feature type="transmembrane region" description="Helical" evidence="11">
    <location>
        <begin position="6"/>
        <end position="23"/>
    </location>
</feature>
<evidence type="ECO:0000256" key="9">
    <source>
        <dbReference type="ARBA" id="ARBA00023136"/>
    </source>
</evidence>
<evidence type="ECO:0000256" key="4">
    <source>
        <dbReference type="ARBA" id="ARBA00022475"/>
    </source>
</evidence>
<keyword evidence="7 11" id="KW-1133">Transmembrane helix</keyword>
<comment type="subcellular location">
    <subcellularLocation>
        <location evidence="1">Cell membrane</location>
        <topology evidence="1">Single-pass membrane protein</topology>
    </subcellularLocation>
</comment>
<keyword evidence="13" id="KW-1185">Reference proteome</keyword>
<dbReference type="EMBL" id="JASAOF010000001">
    <property type="protein sequence ID" value="MDI2027503.1"/>
    <property type="molecule type" value="Genomic_DNA"/>
</dbReference>
<comment type="caution">
    <text evidence="12">The sequence shown here is derived from an EMBL/GenBank/DDBJ whole genome shotgun (WGS) entry which is preliminary data.</text>
</comment>
<name>A0ABT6PIN1_9PSEU</name>
<sequence>MQLQSLILPLLIVLLAVPLFLQARKQKRMMAEQQKLQNSITAGDRVMTTSGVFGTVVSTSDDTIDIEIAPGMTTTWVRQAVREKVNTEAETPAVEEAPAAEAPAEETKVEDAKAEDAKVEDAAESAEKQKTS</sequence>
<dbReference type="Proteomes" id="UP001237595">
    <property type="component" value="Unassembled WGS sequence"/>
</dbReference>
<evidence type="ECO:0000256" key="11">
    <source>
        <dbReference type="SAM" id="Phobius"/>
    </source>
</evidence>